<dbReference type="EC" id="7.3.2.7" evidence="3"/>
<comment type="similarity">
    <text evidence="1">Belongs to the arsA ATPase family.</text>
</comment>
<organism evidence="5 8">
    <name type="scientific">Marinomonas gallaica</name>
    <dbReference type="NCBI Taxonomy" id="1806667"/>
    <lineage>
        <taxon>Bacteria</taxon>
        <taxon>Pseudomonadati</taxon>
        <taxon>Pseudomonadota</taxon>
        <taxon>Gammaproteobacteria</taxon>
        <taxon>Oceanospirillales</taxon>
        <taxon>Oceanospirillaceae</taxon>
        <taxon>Marinomonas</taxon>
    </lineage>
</organism>
<dbReference type="Proteomes" id="UP000092840">
    <property type="component" value="Unassembled WGS sequence"/>
</dbReference>
<keyword evidence="7" id="KW-1185">Reference proteome</keyword>
<reference evidence="6 7" key="2">
    <citation type="submission" date="2016-06" db="EMBL/GenBank/DDBJ databases">
        <authorList>
            <person name="Rodrigo-Torres L."/>
            <person name="Arahal D.R."/>
        </authorList>
    </citation>
    <scope>NUCLEOTIDE SEQUENCE [LARGE SCALE GENOMIC DNA]</scope>
    <source>
        <strain evidence="6 7">CECT 5116</strain>
    </source>
</reference>
<evidence type="ECO:0000259" key="4">
    <source>
        <dbReference type="Pfam" id="PF02374"/>
    </source>
</evidence>
<reference evidence="5 8" key="1">
    <citation type="submission" date="2016-06" db="EMBL/GenBank/DDBJ databases">
        <authorList>
            <person name="Kjaerup R.B."/>
            <person name="Dalgaard T.S."/>
            <person name="Juul-Madsen H.R."/>
        </authorList>
    </citation>
    <scope>NUCLEOTIDE SEQUENCE [LARGE SCALE GENOMIC DNA]</scope>
    <source>
        <strain evidence="5 8">CECT 5115</strain>
    </source>
</reference>
<sequence>MSSITDKRLILVGGHHGVGKTTLAAALALLLSRRGQRVLVISADSANSLSDAFDWQIGEVGAAVCAGVHALEIAPSAAVKTYIEGGIAQQKPLSEWSPELIEIAVLERIGRLIDDAEEYYNTIILDWAPSDYALRLLNRLSNQDESGSLDEQGSFYQRSLKRFQDVENTALLLAITPDKRATWASERISKTYKENAIPLFGVVINRVLPAEDVGDFLAQRRLVEQRYLNMIEQRFTHCTHYHLSLMETDIHGIGPLQKTAVLLETIGL</sequence>
<dbReference type="Proteomes" id="UP000092871">
    <property type="component" value="Unassembled WGS sequence"/>
</dbReference>
<dbReference type="AlphaFoldDB" id="A0A1C3JW42"/>
<dbReference type="InterPro" id="IPR027417">
    <property type="entry name" value="P-loop_NTPase"/>
</dbReference>
<evidence type="ECO:0000313" key="7">
    <source>
        <dbReference type="Proteomes" id="UP000092840"/>
    </source>
</evidence>
<evidence type="ECO:0000313" key="6">
    <source>
        <dbReference type="EMBL" id="SBT22880.1"/>
    </source>
</evidence>
<dbReference type="EMBL" id="FLRB01000036">
    <property type="protein sequence ID" value="SBT22880.1"/>
    <property type="molecule type" value="Genomic_DNA"/>
</dbReference>
<dbReference type="OrthoDB" id="9780677at2"/>
<dbReference type="GO" id="GO:0005524">
    <property type="term" value="F:ATP binding"/>
    <property type="evidence" value="ECO:0007669"/>
    <property type="project" value="InterPro"/>
</dbReference>
<dbReference type="GO" id="GO:0015446">
    <property type="term" value="F:ATPase-coupled arsenite transmembrane transporter activity"/>
    <property type="evidence" value="ECO:0007669"/>
    <property type="project" value="UniProtKB-EC"/>
</dbReference>
<evidence type="ECO:0000313" key="5">
    <source>
        <dbReference type="EMBL" id="SBT19444.1"/>
    </source>
</evidence>
<feature type="domain" description="ArsA/GET3 Anion-transporting ATPase-like" evidence="4">
    <location>
        <begin position="149"/>
        <end position="263"/>
    </location>
</feature>
<dbReference type="CDD" id="cd02035">
    <property type="entry name" value="ArsA"/>
    <property type="match status" value="1"/>
</dbReference>
<accession>A0A1C3JW42</accession>
<gene>
    <name evidence="5" type="primary">arsA</name>
    <name evidence="5" type="ORF">MGA5115_03609</name>
    <name evidence="6" type="ORF">MGA5116_03510</name>
</gene>
<dbReference type="PANTHER" id="PTHR10803">
    <property type="entry name" value="ARSENICAL PUMP-DRIVING ATPASE ARSENITE-TRANSLOCATING ATPASE"/>
    <property type="match status" value="1"/>
</dbReference>
<evidence type="ECO:0000256" key="3">
    <source>
        <dbReference type="ARBA" id="ARBA00066752"/>
    </source>
</evidence>
<name>A0A1C3JW42_9GAMM</name>
<evidence type="ECO:0000256" key="2">
    <source>
        <dbReference type="ARBA" id="ARBA00052296"/>
    </source>
</evidence>
<comment type="catalytic activity">
    <reaction evidence="2">
        <text>arsenite(in) + ATP + H2O = arsenite(out) + ADP + phosphate + H(+)</text>
        <dbReference type="Rhea" id="RHEA:11348"/>
        <dbReference type="ChEBI" id="CHEBI:15377"/>
        <dbReference type="ChEBI" id="CHEBI:15378"/>
        <dbReference type="ChEBI" id="CHEBI:29242"/>
        <dbReference type="ChEBI" id="CHEBI:30616"/>
        <dbReference type="ChEBI" id="CHEBI:43474"/>
        <dbReference type="ChEBI" id="CHEBI:456216"/>
        <dbReference type="EC" id="7.3.2.7"/>
    </reaction>
</comment>
<evidence type="ECO:0000256" key="1">
    <source>
        <dbReference type="ARBA" id="ARBA00011040"/>
    </source>
</evidence>
<protein>
    <recommendedName>
        <fullName evidence="3">arsenite-transporting ATPase</fullName>
        <ecNumber evidence="3">7.3.2.7</ecNumber>
    </recommendedName>
</protein>
<dbReference type="EMBL" id="FLRA01000037">
    <property type="protein sequence ID" value="SBT19444.1"/>
    <property type="molecule type" value="Genomic_DNA"/>
</dbReference>
<dbReference type="GO" id="GO:0016887">
    <property type="term" value="F:ATP hydrolysis activity"/>
    <property type="evidence" value="ECO:0007669"/>
    <property type="project" value="InterPro"/>
</dbReference>
<evidence type="ECO:0000313" key="8">
    <source>
        <dbReference type="Proteomes" id="UP000092871"/>
    </source>
</evidence>
<dbReference type="PANTHER" id="PTHR10803:SF3">
    <property type="entry name" value="ATPASE GET3"/>
    <property type="match status" value="1"/>
</dbReference>
<proteinExistence type="inferred from homology"/>
<dbReference type="InterPro" id="IPR016300">
    <property type="entry name" value="ATPase_ArsA/GET3"/>
</dbReference>
<dbReference type="Gene3D" id="3.40.50.300">
    <property type="entry name" value="P-loop containing nucleotide triphosphate hydrolases"/>
    <property type="match status" value="1"/>
</dbReference>
<keyword evidence="5" id="KW-0378">Hydrolase</keyword>
<dbReference type="InterPro" id="IPR025723">
    <property type="entry name" value="ArsA/GET3_ATPase-like"/>
</dbReference>
<dbReference type="SUPFAM" id="SSF52540">
    <property type="entry name" value="P-loop containing nucleoside triphosphate hydrolases"/>
    <property type="match status" value="1"/>
</dbReference>
<feature type="domain" description="ArsA/GET3 Anion-transporting ATPase-like" evidence="4">
    <location>
        <begin position="8"/>
        <end position="139"/>
    </location>
</feature>
<dbReference type="Pfam" id="PF02374">
    <property type="entry name" value="ArsA_ATPase"/>
    <property type="match status" value="2"/>
</dbReference>